<keyword evidence="2" id="KW-1185">Reference proteome</keyword>
<dbReference type="InterPro" id="IPR021856">
    <property type="entry name" value="DUF3465"/>
</dbReference>
<reference evidence="1 2" key="1">
    <citation type="submission" date="2024-02" db="EMBL/GenBank/DDBJ databases">
        <title>Bacteria isolated from the canopy kelp, Nereocystis luetkeana.</title>
        <authorList>
            <person name="Pfister C.A."/>
            <person name="Younker I.T."/>
            <person name="Light S.H."/>
        </authorList>
    </citation>
    <scope>NUCLEOTIDE SEQUENCE [LARGE SCALE GENOMIC DNA]</scope>
    <source>
        <strain evidence="1 2">TI.1.05</strain>
    </source>
</reference>
<sequence length="162" mass="18663">MKKWLIVLFITVSSYEWFIGREEGNSLFDIKVDNNRLEKIENNTQTRQQIDTSINLLEEAYKNEQSGVQVHGSGTVVKLLKDDLKGSKHQKFILRLSPERTILVVHNIDLAPRINAIANGDKIQFSGEYEWSKQGGLVHWTHLDPRGNHADGWLKHEGKIYQ</sequence>
<gene>
    <name evidence="1" type="ORF">V6256_13330</name>
</gene>
<dbReference type="Proteomes" id="UP001369082">
    <property type="component" value="Unassembled WGS sequence"/>
</dbReference>
<name>A0ABU9GTH4_9GAMM</name>
<dbReference type="RefSeq" id="WP_341598718.1">
    <property type="nucleotide sequence ID" value="NZ_JBAKAZ010000066.1"/>
</dbReference>
<dbReference type="EMBL" id="JBAKAZ010000066">
    <property type="protein sequence ID" value="MEL0630592.1"/>
    <property type="molecule type" value="Genomic_DNA"/>
</dbReference>
<protein>
    <submittedName>
        <fullName evidence="1">DUF3465 domain-containing protein</fullName>
    </submittedName>
</protein>
<organism evidence="1 2">
    <name type="scientific">Psychromonas aquatilis</name>
    <dbReference type="NCBI Taxonomy" id="2005072"/>
    <lineage>
        <taxon>Bacteria</taxon>
        <taxon>Pseudomonadati</taxon>
        <taxon>Pseudomonadota</taxon>
        <taxon>Gammaproteobacteria</taxon>
        <taxon>Alteromonadales</taxon>
        <taxon>Psychromonadaceae</taxon>
        <taxon>Psychromonas</taxon>
    </lineage>
</organism>
<dbReference type="Pfam" id="PF11948">
    <property type="entry name" value="DUF3465"/>
    <property type="match status" value="1"/>
</dbReference>
<comment type="caution">
    <text evidence="1">The sequence shown here is derived from an EMBL/GenBank/DDBJ whole genome shotgun (WGS) entry which is preliminary data.</text>
</comment>
<proteinExistence type="predicted"/>
<evidence type="ECO:0000313" key="2">
    <source>
        <dbReference type="Proteomes" id="UP001369082"/>
    </source>
</evidence>
<evidence type="ECO:0000313" key="1">
    <source>
        <dbReference type="EMBL" id="MEL0630592.1"/>
    </source>
</evidence>
<accession>A0ABU9GTH4</accession>